<gene>
    <name evidence="1" type="ORF">CLV56_2820</name>
</gene>
<evidence type="ECO:0008006" key="3">
    <source>
        <dbReference type="Google" id="ProtNLM"/>
    </source>
</evidence>
<name>A0A2M9BKU0_9ACTN</name>
<dbReference type="EMBL" id="PGEZ01000001">
    <property type="protein sequence ID" value="PJJ58569.1"/>
    <property type="molecule type" value="Genomic_DNA"/>
</dbReference>
<accession>A0A2M9BKU0</accession>
<organism evidence="1 2">
    <name type="scientific">Mumia flava</name>
    <dbReference type="NCBI Taxonomy" id="1348852"/>
    <lineage>
        <taxon>Bacteria</taxon>
        <taxon>Bacillati</taxon>
        <taxon>Actinomycetota</taxon>
        <taxon>Actinomycetes</taxon>
        <taxon>Propionibacteriales</taxon>
        <taxon>Nocardioidaceae</taxon>
        <taxon>Mumia</taxon>
    </lineage>
</organism>
<dbReference type="Proteomes" id="UP000230842">
    <property type="component" value="Unassembled WGS sequence"/>
</dbReference>
<dbReference type="AlphaFoldDB" id="A0A2M9BKU0"/>
<reference evidence="1 2" key="1">
    <citation type="submission" date="2017-11" db="EMBL/GenBank/DDBJ databases">
        <title>Genomic Encyclopedia of Archaeal and Bacterial Type Strains, Phase II (KMG-II): From Individual Species to Whole Genera.</title>
        <authorList>
            <person name="Goeker M."/>
        </authorList>
    </citation>
    <scope>NUCLEOTIDE SEQUENCE [LARGE SCALE GENOMIC DNA]</scope>
    <source>
        <strain evidence="1 2">DSM 27763</strain>
    </source>
</reference>
<comment type="caution">
    <text evidence="1">The sequence shown here is derived from an EMBL/GenBank/DDBJ whole genome shotgun (WGS) entry which is preliminary data.</text>
</comment>
<keyword evidence="2" id="KW-1185">Reference proteome</keyword>
<sequence>MPTSMRGSTLAQTRSRVAVATRLGTPEDVTEARRNHAAAKLEDYIRRTVDAAPPLTEAQRDRLAALLRPTASGGDADAA</sequence>
<evidence type="ECO:0000313" key="2">
    <source>
        <dbReference type="Proteomes" id="UP000230842"/>
    </source>
</evidence>
<evidence type="ECO:0000313" key="1">
    <source>
        <dbReference type="EMBL" id="PJJ58569.1"/>
    </source>
</evidence>
<protein>
    <recommendedName>
        <fullName evidence="3">PhiRv1 phage protein</fullName>
    </recommendedName>
</protein>
<dbReference type="RefSeq" id="WP_211288072.1">
    <property type="nucleotide sequence ID" value="NZ_PGEZ01000001.1"/>
</dbReference>
<proteinExistence type="predicted"/>